<reference evidence="2" key="1">
    <citation type="submission" date="2022-01" db="EMBL/GenBank/DDBJ databases">
        <authorList>
            <person name="King R."/>
        </authorList>
    </citation>
    <scope>NUCLEOTIDE SEQUENCE</scope>
</reference>
<dbReference type="GO" id="GO:0000480">
    <property type="term" value="P:endonucleolytic cleavage in 5'-ETS of tricistronic rRNA transcript (SSU-rRNA, 5.8S rRNA, LSU-rRNA)"/>
    <property type="evidence" value="ECO:0007669"/>
    <property type="project" value="TreeGrafter"/>
</dbReference>
<dbReference type="Gene3D" id="1.25.10.10">
    <property type="entry name" value="Leucine-rich Repeat Variant"/>
    <property type="match status" value="2"/>
</dbReference>
<dbReference type="OrthoDB" id="9987665at2759"/>
<dbReference type="InterPro" id="IPR011989">
    <property type="entry name" value="ARM-like"/>
</dbReference>
<dbReference type="GO" id="GO:0003723">
    <property type="term" value="F:RNA binding"/>
    <property type="evidence" value="ECO:0007669"/>
    <property type="project" value="InterPro"/>
</dbReference>
<dbReference type="PANTHER" id="PTHR13102">
    <property type="entry name" value="NUCLEOLAR PROTEIN 9"/>
    <property type="match status" value="1"/>
</dbReference>
<dbReference type="EMBL" id="OU896707">
    <property type="protein sequence ID" value="CAH1116784.1"/>
    <property type="molecule type" value="Genomic_DNA"/>
</dbReference>
<organism evidence="2 3">
    <name type="scientific">Phaedon cochleariae</name>
    <name type="common">Mustard beetle</name>
    <dbReference type="NCBI Taxonomy" id="80249"/>
    <lineage>
        <taxon>Eukaryota</taxon>
        <taxon>Metazoa</taxon>
        <taxon>Ecdysozoa</taxon>
        <taxon>Arthropoda</taxon>
        <taxon>Hexapoda</taxon>
        <taxon>Insecta</taxon>
        <taxon>Pterygota</taxon>
        <taxon>Neoptera</taxon>
        <taxon>Endopterygota</taxon>
        <taxon>Coleoptera</taxon>
        <taxon>Polyphaga</taxon>
        <taxon>Cucujiformia</taxon>
        <taxon>Chrysomeloidea</taxon>
        <taxon>Chrysomelidae</taxon>
        <taxon>Chrysomelinae</taxon>
        <taxon>Chrysomelini</taxon>
        <taxon>Phaedon</taxon>
    </lineage>
</organism>
<dbReference type="GO" id="GO:0000056">
    <property type="term" value="P:ribosomal small subunit export from nucleus"/>
    <property type="evidence" value="ECO:0007669"/>
    <property type="project" value="TreeGrafter"/>
</dbReference>
<evidence type="ECO:0000313" key="3">
    <source>
        <dbReference type="Proteomes" id="UP001153737"/>
    </source>
</evidence>
<dbReference type="GO" id="GO:0000472">
    <property type="term" value="P:endonucleolytic cleavage to generate mature 5'-end of SSU-rRNA from (SSU-rRNA, 5.8S rRNA, LSU-rRNA)"/>
    <property type="evidence" value="ECO:0007669"/>
    <property type="project" value="TreeGrafter"/>
</dbReference>
<proteinExistence type="predicted"/>
<evidence type="ECO:0000313" key="2">
    <source>
        <dbReference type="EMBL" id="CAH1116784.1"/>
    </source>
</evidence>
<keyword evidence="1" id="KW-0677">Repeat</keyword>
<dbReference type="GO" id="GO:0030688">
    <property type="term" value="C:preribosome, small subunit precursor"/>
    <property type="evidence" value="ECO:0007669"/>
    <property type="project" value="TreeGrafter"/>
</dbReference>
<dbReference type="SUPFAM" id="SSF48371">
    <property type="entry name" value="ARM repeat"/>
    <property type="match status" value="1"/>
</dbReference>
<dbReference type="SMART" id="SM00025">
    <property type="entry name" value="Pumilio"/>
    <property type="match status" value="5"/>
</dbReference>
<dbReference type="InterPro" id="IPR016024">
    <property type="entry name" value="ARM-type_fold"/>
</dbReference>
<dbReference type="InterPro" id="IPR040000">
    <property type="entry name" value="NOP9"/>
</dbReference>
<dbReference type="GO" id="GO:0005730">
    <property type="term" value="C:nucleolus"/>
    <property type="evidence" value="ECO:0007669"/>
    <property type="project" value="TreeGrafter"/>
</dbReference>
<name>A0A9P0DDM3_PHACE</name>
<dbReference type="InterPro" id="IPR001313">
    <property type="entry name" value="Pumilio_RNA-bd_rpt"/>
</dbReference>
<dbReference type="Pfam" id="PF22493">
    <property type="entry name" value="PUF_NOP9"/>
    <property type="match status" value="1"/>
</dbReference>
<dbReference type="PANTHER" id="PTHR13102:SF0">
    <property type="entry name" value="NUCLEOLAR PROTEIN 9"/>
    <property type="match status" value="1"/>
</dbReference>
<sequence>MSDDIPVPNKRNNRKRKKSFLKNARKYGKKGYYGRGSQLDSDTYQYFIRIMETYREGFENEEDKIVFANNVFEQTENQEINCSSNQVGCRVIEMLLPFANDNVMKRYMEAFSNEIRPLCSDRFASHVLEALVKQTCEKSLKTLGSADTSETYTQFTIKISKFLLNNLEDYMWDTYGNHIIRTCLRSLSQVSNDTNGSDINFKPLNIPNDYSEIVREYGERIINWPQFNELCNSELTSGFLQDLLRSLKNVDVKLMKLYMKKLLKEIFAAKTLNGEQDCIDVLPPAFLSTSVLMLLETALQLSKPRMFSKFYQNCFAGRLVKLASTRSTNFAVQKLLTCCTEKSDFELIFEELVDHLDDIIQAGHMGVILCIAQACKRLSSKQGSFVQSMMKILNCSEPEERQMHFLLCLCRMVKFEDCKGTESLHKEKLNLHGTLIIQVMLDYNKPIKIINSLLSLENNDLKNLFMNSMGSHITDSFVKGLFVGERSREKLIKKLSGTYQDLAASKYGSRSFEALWSVANLKDKLKIMEELSYKEGSWSNSEYGKIIAGKVNIVLFKRNKEDWKNFLNNTKTDKILAEILK</sequence>
<keyword evidence="3" id="KW-1185">Reference proteome</keyword>
<evidence type="ECO:0008006" key="4">
    <source>
        <dbReference type="Google" id="ProtNLM"/>
    </source>
</evidence>
<dbReference type="GO" id="GO:0030686">
    <property type="term" value="C:90S preribosome"/>
    <property type="evidence" value="ECO:0007669"/>
    <property type="project" value="TreeGrafter"/>
</dbReference>
<dbReference type="AlphaFoldDB" id="A0A9P0DDM3"/>
<reference evidence="2" key="2">
    <citation type="submission" date="2022-10" db="EMBL/GenBank/DDBJ databases">
        <authorList>
            <consortium name="ENA_rothamsted_submissions"/>
            <consortium name="culmorum"/>
            <person name="King R."/>
        </authorList>
    </citation>
    <scope>NUCLEOTIDE SEQUENCE</scope>
</reference>
<dbReference type="GO" id="GO:0000447">
    <property type="term" value="P:endonucleolytic cleavage in ITS1 to separate SSU-rRNA from 5.8S rRNA and LSU-rRNA from tricistronic rRNA transcript (SSU-rRNA, 5.8S rRNA, LSU-rRNA)"/>
    <property type="evidence" value="ECO:0007669"/>
    <property type="project" value="TreeGrafter"/>
</dbReference>
<dbReference type="Proteomes" id="UP001153737">
    <property type="component" value="Chromosome 1"/>
</dbReference>
<accession>A0A9P0DDM3</accession>
<protein>
    <recommendedName>
        <fullName evidence="4">Nucleolar protein 9</fullName>
    </recommendedName>
</protein>
<gene>
    <name evidence="2" type="ORF">PHAECO_LOCUS742</name>
</gene>
<evidence type="ECO:0000256" key="1">
    <source>
        <dbReference type="ARBA" id="ARBA00022737"/>
    </source>
</evidence>